<dbReference type="EMBL" id="RXFT01000002">
    <property type="protein sequence ID" value="RUR66631.1"/>
    <property type="molecule type" value="Genomic_DNA"/>
</dbReference>
<dbReference type="Proteomes" id="UP000281118">
    <property type="component" value="Unassembled WGS sequence"/>
</dbReference>
<evidence type="ECO:0000259" key="1">
    <source>
        <dbReference type="Pfam" id="PF24722"/>
    </source>
</evidence>
<feature type="domain" description="DUF7674" evidence="1">
    <location>
        <begin position="9"/>
        <end position="124"/>
    </location>
</feature>
<accession>A0A433MFA8</accession>
<protein>
    <recommendedName>
        <fullName evidence="1">DUF7674 domain-containing protein</fullName>
    </recommendedName>
</protein>
<organism evidence="2 3">
    <name type="scientific">Variovorax guangxiensis</name>
    <dbReference type="NCBI Taxonomy" id="1775474"/>
    <lineage>
        <taxon>Bacteria</taxon>
        <taxon>Pseudomonadati</taxon>
        <taxon>Pseudomonadota</taxon>
        <taxon>Betaproteobacteria</taxon>
        <taxon>Burkholderiales</taxon>
        <taxon>Comamonadaceae</taxon>
        <taxon>Variovorax</taxon>
    </lineage>
</organism>
<reference evidence="2 3" key="1">
    <citation type="submission" date="2018-12" db="EMBL/GenBank/DDBJ databases">
        <title>The genome sequences of Variovorax guangxiensis DSM 27352.</title>
        <authorList>
            <person name="Gao J."/>
            <person name="Sun J."/>
        </authorList>
    </citation>
    <scope>NUCLEOTIDE SEQUENCE [LARGE SCALE GENOMIC DNA]</scope>
    <source>
        <strain evidence="2 3">DSM 27352</strain>
    </source>
</reference>
<evidence type="ECO:0000313" key="2">
    <source>
        <dbReference type="EMBL" id="RUR66631.1"/>
    </source>
</evidence>
<dbReference type="InterPro" id="IPR056091">
    <property type="entry name" value="DUF7674"/>
</dbReference>
<proteinExistence type="predicted"/>
<name>A0A433MFA8_9BURK</name>
<gene>
    <name evidence="2" type="ORF">EJP67_06090</name>
</gene>
<sequence>MIEASRMIPLLVEASPSFAGTWEEFQAEYADDPPIPYYIVLGSFARHLCDLLATGDHATLRRVFSVVERLHLEGDSFVQEAATVGLLEDLQNANMHGPGTSPDRFEPFLLPESARWWKKLHGFWREDRPLADD</sequence>
<dbReference type="OrthoDB" id="8115730at2"/>
<dbReference type="RefSeq" id="WP_126020636.1">
    <property type="nucleotide sequence ID" value="NZ_RXFT01000002.1"/>
</dbReference>
<comment type="caution">
    <text evidence="2">The sequence shown here is derived from an EMBL/GenBank/DDBJ whole genome shotgun (WGS) entry which is preliminary data.</text>
</comment>
<evidence type="ECO:0000313" key="3">
    <source>
        <dbReference type="Proteomes" id="UP000281118"/>
    </source>
</evidence>
<dbReference type="Pfam" id="PF24722">
    <property type="entry name" value="DUF7674"/>
    <property type="match status" value="1"/>
</dbReference>
<dbReference type="AlphaFoldDB" id="A0A433MFA8"/>